<evidence type="ECO:0000259" key="12">
    <source>
        <dbReference type="Pfam" id="PF18129"/>
    </source>
</evidence>
<dbReference type="GO" id="GO:0005634">
    <property type="term" value="C:nucleus"/>
    <property type="evidence" value="ECO:0007669"/>
    <property type="project" value="TreeGrafter"/>
</dbReference>
<dbReference type="GeneID" id="106057797"/>
<evidence type="ECO:0000259" key="11">
    <source>
        <dbReference type="Pfam" id="PF17846"/>
    </source>
</evidence>
<evidence type="ECO:0000313" key="16">
    <source>
        <dbReference type="RefSeq" id="XP_055863469.1"/>
    </source>
</evidence>
<feature type="region of interest" description="Disordered" evidence="9">
    <location>
        <begin position="1329"/>
        <end position="1409"/>
    </location>
</feature>
<proteinExistence type="inferred from homology"/>
<dbReference type="Gene3D" id="3.30.160.20">
    <property type="match status" value="1"/>
</dbReference>
<feature type="compositionally biased region" description="Basic and acidic residues" evidence="9">
    <location>
        <begin position="1805"/>
        <end position="1820"/>
    </location>
</feature>
<organism evidence="15 16">
    <name type="scientific">Biomphalaria glabrata</name>
    <name type="common">Bloodfluke planorb</name>
    <name type="synonym">Freshwater snail</name>
    <dbReference type="NCBI Taxonomy" id="6526"/>
    <lineage>
        <taxon>Eukaryota</taxon>
        <taxon>Metazoa</taxon>
        <taxon>Spiralia</taxon>
        <taxon>Lophotrochozoa</taxon>
        <taxon>Mollusca</taxon>
        <taxon>Gastropoda</taxon>
        <taxon>Heterobranchia</taxon>
        <taxon>Euthyneura</taxon>
        <taxon>Panpulmonata</taxon>
        <taxon>Hygrophila</taxon>
        <taxon>Lymnaeoidea</taxon>
        <taxon>Planorbidae</taxon>
        <taxon>Biomphalaria</taxon>
    </lineage>
</organism>
<keyword evidence="15" id="KW-1185">Reference proteome</keyword>
<evidence type="ECO:0000256" key="3">
    <source>
        <dbReference type="ARBA" id="ARBA00022722"/>
    </source>
</evidence>
<evidence type="ECO:0000313" key="15">
    <source>
        <dbReference type="Proteomes" id="UP001165740"/>
    </source>
</evidence>
<protein>
    <recommendedName>
        <fullName evidence="8">5'-3' exoribonuclease 1</fullName>
    </recommendedName>
</protein>
<feature type="compositionally biased region" description="Polar residues" evidence="9">
    <location>
        <begin position="1378"/>
        <end position="1409"/>
    </location>
</feature>
<dbReference type="CDD" id="cd18673">
    <property type="entry name" value="PIN_XRN1-2-like"/>
    <property type="match status" value="1"/>
</dbReference>
<dbReference type="Gene3D" id="2.170.260.40">
    <property type="match status" value="1"/>
</dbReference>
<feature type="domain" description="5'-3' exoribonuclease 1 SH3-like" evidence="12">
    <location>
        <begin position="1111"/>
        <end position="1184"/>
    </location>
</feature>
<accession>A0A9W2YLC5</accession>
<dbReference type="InterPro" id="IPR041106">
    <property type="entry name" value="XRN1_D2_D3"/>
</dbReference>
<feature type="domain" description="Exoribonuclease Xrn1 D2/D3" evidence="14">
    <location>
        <begin position="866"/>
        <end position="1076"/>
    </location>
</feature>
<feature type="compositionally biased region" description="Acidic residues" evidence="9">
    <location>
        <begin position="416"/>
        <end position="444"/>
    </location>
</feature>
<feature type="region of interest" description="Disordered" evidence="9">
    <location>
        <begin position="1504"/>
        <end position="1537"/>
    </location>
</feature>
<keyword evidence="4" id="KW-0378">Hydrolase</keyword>
<dbReference type="GO" id="GO:0005737">
    <property type="term" value="C:cytoplasm"/>
    <property type="evidence" value="ECO:0007669"/>
    <property type="project" value="UniProtKB-SubCell"/>
</dbReference>
<evidence type="ECO:0000259" key="13">
    <source>
        <dbReference type="Pfam" id="PF18332"/>
    </source>
</evidence>
<dbReference type="InterPro" id="IPR027073">
    <property type="entry name" value="5_3_exoribonuclease"/>
</dbReference>
<feature type="compositionally biased region" description="Basic residues" evidence="9">
    <location>
        <begin position="1892"/>
        <end position="1910"/>
    </location>
</feature>
<dbReference type="InterPro" id="IPR047008">
    <property type="entry name" value="XRN1_SH3_sf"/>
</dbReference>
<feature type="compositionally biased region" description="Polar residues" evidence="9">
    <location>
        <begin position="1242"/>
        <end position="1258"/>
    </location>
</feature>
<dbReference type="InterPro" id="IPR041385">
    <property type="entry name" value="SH3_12"/>
</dbReference>
<dbReference type="GO" id="GO:0016075">
    <property type="term" value="P:rRNA catabolic process"/>
    <property type="evidence" value="ECO:0007669"/>
    <property type="project" value="TreeGrafter"/>
</dbReference>
<dbReference type="InterPro" id="IPR004859">
    <property type="entry name" value="Xrn1_N"/>
</dbReference>
<dbReference type="Gene3D" id="2.30.30.750">
    <property type="match status" value="1"/>
</dbReference>
<evidence type="ECO:0000256" key="9">
    <source>
        <dbReference type="SAM" id="MobiDB-lite"/>
    </source>
</evidence>
<evidence type="ECO:0000259" key="14">
    <source>
        <dbReference type="Pfam" id="PF18334"/>
    </source>
</evidence>
<feature type="compositionally biased region" description="Polar residues" evidence="9">
    <location>
        <begin position="1788"/>
        <end position="1797"/>
    </location>
</feature>
<feature type="region of interest" description="Disordered" evidence="9">
    <location>
        <begin position="1721"/>
        <end position="1750"/>
    </location>
</feature>
<feature type="region of interest" description="Disordered" evidence="9">
    <location>
        <begin position="1291"/>
        <end position="1315"/>
    </location>
</feature>
<dbReference type="GO" id="GO:0003723">
    <property type="term" value="F:RNA binding"/>
    <property type="evidence" value="ECO:0007669"/>
    <property type="project" value="UniProtKB-KW"/>
</dbReference>
<dbReference type="Gene3D" id="1.25.40.1050">
    <property type="match status" value="1"/>
</dbReference>
<feature type="compositionally biased region" description="Low complexity" evidence="9">
    <location>
        <begin position="1778"/>
        <end position="1787"/>
    </location>
</feature>
<dbReference type="PANTHER" id="PTHR12341:SF7">
    <property type="entry name" value="5'-3' EXORIBONUCLEASE 1"/>
    <property type="match status" value="1"/>
</dbReference>
<feature type="domain" description="Xrn1 helical" evidence="11">
    <location>
        <begin position="275"/>
        <end position="624"/>
    </location>
</feature>
<sequence>MGVPKFYRWISERYPCLSEVVKEFQLPDFDNLYLDMNGIIHVCSHPEDDNPHFRITEEKIFKDVCHYIDFLFRMIKPRKVFYMAVDGVAPRAKMNQQRGRRFRSAREAENLILKAQEKGEVLPTEKRFDSNCITPGTPFMVRLQEHLKYFVVEKITVDPLWQGPKVYLSGHETPGEGEHKIMDFIRYSKSQPDHDPETRHCLYGLDADLIMLGLTSHEPHFSLLREEVRFGGRRDKNKRPTTPEETTFHLLHLSLMRDYLAYEFSGLQNKISFPWNLESIIDDWILMGFLVGNDFIPHLPHLHIHADALPLLWKTYMNVLPQLDGYLNEGGHLNLPRFEKYMTELAKYDMETFESAFSDLRYLESKLGGKSINESADVTTHKRKLKPLKPFKVKKDGNPFVALEDESDKNVLLDDLPWDDEEDDESDDDDEEEEDAYDDDEDDFNTVGDEFKLHKRDYYMNKMSYQEVTPDILQDQARGYVIALQWILLYYFEGCPSWSWYYPHHYAPYISDVKGFSDMKITLELSKPFLPFQQLMAVLPAASKELLPPAYQFLMTDEGSPIIDFYPVNFETDLNGKQQDWEAVVLIPFIDEKRLLDAMASREQLLTKEENDRNIHGPHFLYYYTPENQGFYPSSLPGVFPDLHASRAKVEELDKDLFRISAAVLRKSLLDNVKADTYFPGFPRLKFLPHTHELAKCNCKVFQHNSRGENMLLRIQHKEGVALEDIADELLGNVTYVGWPHLHEAKVVAVANESYQIELVEELNNKGKKNLVSFKRKALTTSESTVVAREALAIKERHYDRFAIDVGNTEIIIYACPMTGKMYTFGSKGTVTLEKQFSTSRAPYLHQMTIKDLDVDDNQENMMTNLEEIFPAGCDIFMLGNPHYGAQGKVREILVNDCRLRIALEVKQEPDFRNLGLSGNSEVYFSNNKAGQQIGVDGHTMSRITGSVFIERSGGGSKANIGLNLKFTKRCEEVPGYTRRLEDGWGYSYKCVKIVEDYINSFPDVWIKVQQQKANTDVYTEDSLFPQGSKSKLADVLKYLEELPCSKAPHVKFGSQVLSEDSIKEIEEMTKTFNLQAALNPVPDIVKMKVKPRCVFRPLVNQGTLVPDPAADFQLYDRIVVVKIGYSVPFGKRGTITGIPNEEEGGLTPNSLYDVVFDEPFSGGITLRCSSNKGYRVPGSAMLNLTYGEFRKNVSIDQRIAAAQAGARKQTFNATSSSGKVQTSFNNNGAFGSHHSDRTALWKQQQQPASSYQRNQSMGQTVQWANGQPLFGQVFAMQNQPGLKVEPKFVTPKVQSPKQPTRLIQTKQQDNSGVEVENMEFDSLWKNLQSHKQSTQGRKSTELLPKLPPSLAQYPKQQSVASSSTSTYYSSAQKQQQISPSVSQASSHNNFTQSQRQASPSVTSLNNQQQTVSTSVCMTQSMTHPTSSTSVSLQSLFQNTSTSNSARDQQQVAENSEFLAMFNSLKVQAASVKAPTPTQVVEGENKSLADAALKQLLKIGVDTPIVSSTPPETPQTLSVSTSGVSSSQASLSSPGGNTYMRQVSLQELFEEANKHKQQSVIQSSQPPPTSVKENKDPIADLEAFCKTNLNQGTPQYDYKIQIKQNAYIANVILPNGQRYEGSLCKTKEEAAKSAASMALLCLNSKPNHPMLPGFLPGAQRPGMNAFFSNNSAFSPISLPGSGPGLLLRPQQMTGQMLLTPQHFINQPPPNLSLHHLFQQSQQMSFQNPGHMAQTLPPRHPQPIGLNPCSLPGQANQAYSAAIVSQSTTGNSATVQAGSSMTSSTSSSQQFIPLQVSRNQKHPNKRKESESESESKKDNAPKDNAPNSTISEPYREKNSETVVAKTETVKSTEVSGPISASTALNKANGAVKEPAQASAMPVICPTPSAKTTDKKRKSRLAAKFNKKINES</sequence>
<feature type="compositionally biased region" description="Low complexity" evidence="9">
    <location>
        <begin position="1515"/>
        <end position="1533"/>
    </location>
</feature>
<dbReference type="GO" id="GO:0000956">
    <property type="term" value="P:nuclear-transcribed mRNA catabolic process"/>
    <property type="evidence" value="ECO:0007669"/>
    <property type="project" value="TreeGrafter"/>
</dbReference>
<feature type="domain" description="Xrn1 N-terminal" evidence="10">
    <location>
        <begin position="1"/>
        <end position="227"/>
    </location>
</feature>
<comment type="similarity">
    <text evidence="7">Belongs to the 5'-3' exonuclease family.</text>
</comment>
<dbReference type="PANTHER" id="PTHR12341">
    <property type="entry name" value="5'-&gt;3' EXORIBONUCLEASE"/>
    <property type="match status" value="1"/>
</dbReference>
<feature type="region of interest" description="Disordered" evidence="9">
    <location>
        <begin position="1211"/>
        <end position="1258"/>
    </location>
</feature>
<evidence type="ECO:0000256" key="5">
    <source>
        <dbReference type="ARBA" id="ARBA00022839"/>
    </source>
</evidence>
<dbReference type="InterPro" id="IPR041412">
    <property type="entry name" value="Xrn1_helical"/>
</dbReference>
<evidence type="ECO:0000259" key="10">
    <source>
        <dbReference type="Pfam" id="PF03159"/>
    </source>
</evidence>
<dbReference type="Proteomes" id="UP001165740">
    <property type="component" value="Chromosome 13"/>
</dbReference>
<evidence type="ECO:0000256" key="7">
    <source>
        <dbReference type="ARBA" id="ARBA00038299"/>
    </source>
</evidence>
<keyword evidence="6" id="KW-0694">RNA-binding</keyword>
<feature type="compositionally biased region" description="Polar residues" evidence="9">
    <location>
        <begin position="1293"/>
        <end position="1312"/>
    </location>
</feature>
<dbReference type="Pfam" id="PF18332">
    <property type="entry name" value="XRN1_D1"/>
    <property type="match status" value="1"/>
</dbReference>
<dbReference type="FunFam" id="3.40.50.12390:FF:000002">
    <property type="entry name" value="5'-3' exoribonuclease 1"/>
    <property type="match status" value="1"/>
</dbReference>
<dbReference type="InterPro" id="IPR047007">
    <property type="entry name" value="XRN1_D1_sf"/>
</dbReference>
<evidence type="ECO:0000256" key="2">
    <source>
        <dbReference type="ARBA" id="ARBA00022490"/>
    </source>
</evidence>
<feature type="region of interest" description="Disordered" evidence="9">
    <location>
        <begin position="1771"/>
        <end position="1910"/>
    </location>
</feature>
<feature type="compositionally biased region" description="Polar residues" evidence="9">
    <location>
        <begin position="1211"/>
        <end position="1230"/>
    </location>
</feature>
<dbReference type="Pfam" id="PF17846">
    <property type="entry name" value="XRN_M"/>
    <property type="match status" value="1"/>
</dbReference>
<gene>
    <name evidence="16" type="primary">LOC106057797</name>
</gene>
<keyword evidence="5" id="KW-0269">Exonuclease</keyword>
<reference evidence="16" key="1">
    <citation type="submission" date="2025-08" db="UniProtKB">
        <authorList>
            <consortium name="RefSeq"/>
        </authorList>
    </citation>
    <scope>IDENTIFICATION</scope>
</reference>
<dbReference type="Pfam" id="PF18129">
    <property type="entry name" value="SH3_12"/>
    <property type="match status" value="1"/>
</dbReference>
<dbReference type="Gene3D" id="3.40.50.12390">
    <property type="match status" value="1"/>
</dbReference>
<evidence type="ECO:0000256" key="6">
    <source>
        <dbReference type="ARBA" id="ARBA00022884"/>
    </source>
</evidence>
<dbReference type="Pfam" id="PF18334">
    <property type="entry name" value="XRN1_D2_D3"/>
    <property type="match status" value="1"/>
</dbReference>
<evidence type="ECO:0000256" key="8">
    <source>
        <dbReference type="ARBA" id="ARBA00067318"/>
    </source>
</evidence>
<dbReference type="GO" id="GO:0004534">
    <property type="term" value="F:5'-3' RNA exonuclease activity"/>
    <property type="evidence" value="ECO:0007669"/>
    <property type="project" value="UniProtKB-ARBA"/>
</dbReference>
<feature type="domain" description="5'-3' exoribonuclease 1 D1" evidence="13">
    <location>
        <begin position="671"/>
        <end position="858"/>
    </location>
</feature>
<feature type="region of interest" description="Disordered" evidence="9">
    <location>
        <begin position="413"/>
        <end position="445"/>
    </location>
</feature>
<dbReference type="FunFam" id="1.25.40.1050:FF:000001">
    <property type="entry name" value="5'-3' exoribonuclease 1"/>
    <property type="match status" value="1"/>
</dbReference>
<feature type="region of interest" description="Disordered" evidence="9">
    <location>
        <begin position="1554"/>
        <end position="1574"/>
    </location>
</feature>
<dbReference type="RefSeq" id="XP_055863469.1">
    <property type="nucleotide sequence ID" value="XM_056007494.1"/>
</dbReference>
<feature type="compositionally biased region" description="Polar residues" evidence="9">
    <location>
        <begin position="1329"/>
        <end position="1338"/>
    </location>
</feature>
<feature type="compositionally biased region" description="Polar residues" evidence="9">
    <location>
        <begin position="1848"/>
        <end position="1864"/>
    </location>
</feature>
<evidence type="ECO:0000256" key="1">
    <source>
        <dbReference type="ARBA" id="ARBA00004496"/>
    </source>
</evidence>
<comment type="subcellular location">
    <subcellularLocation>
        <location evidence="1">Cytoplasm</location>
    </subcellularLocation>
</comment>
<dbReference type="Pfam" id="PF03159">
    <property type="entry name" value="XRN_N"/>
    <property type="match status" value="1"/>
</dbReference>
<dbReference type="InterPro" id="IPR040992">
    <property type="entry name" value="XRN1_D1"/>
</dbReference>
<name>A0A9W2YLC5_BIOGL</name>
<dbReference type="OrthoDB" id="372487at2759"/>
<keyword evidence="3" id="KW-0540">Nuclease</keyword>
<feature type="compositionally biased region" description="Low complexity" evidence="9">
    <location>
        <begin position="1356"/>
        <end position="1377"/>
    </location>
</feature>
<evidence type="ECO:0000256" key="4">
    <source>
        <dbReference type="ARBA" id="ARBA00022801"/>
    </source>
</evidence>
<keyword evidence="2" id="KW-0963">Cytoplasm</keyword>
<dbReference type="OMA" id="CNIFGMA"/>